<evidence type="ECO:0000313" key="3">
    <source>
        <dbReference type="Proteomes" id="UP000217790"/>
    </source>
</evidence>
<proteinExistence type="predicted"/>
<evidence type="ECO:0000256" key="1">
    <source>
        <dbReference type="SAM" id="MobiDB-lite"/>
    </source>
</evidence>
<feature type="region of interest" description="Disordered" evidence="1">
    <location>
        <begin position="1"/>
        <end position="156"/>
    </location>
</feature>
<keyword evidence="3" id="KW-1185">Reference proteome</keyword>
<dbReference type="Proteomes" id="UP000217790">
    <property type="component" value="Unassembled WGS sequence"/>
</dbReference>
<protein>
    <submittedName>
        <fullName evidence="2">Uncharacterized protein</fullName>
    </submittedName>
</protein>
<feature type="compositionally biased region" description="Polar residues" evidence="1">
    <location>
        <begin position="1"/>
        <end position="11"/>
    </location>
</feature>
<feature type="compositionally biased region" description="Basic residues" evidence="1">
    <location>
        <begin position="138"/>
        <end position="156"/>
    </location>
</feature>
<dbReference type="EMBL" id="KZ293738">
    <property type="protein sequence ID" value="PBK80924.1"/>
    <property type="molecule type" value="Genomic_DNA"/>
</dbReference>
<organism evidence="2 3">
    <name type="scientific">Armillaria gallica</name>
    <name type="common">Bulbous honey fungus</name>
    <name type="synonym">Armillaria bulbosa</name>
    <dbReference type="NCBI Taxonomy" id="47427"/>
    <lineage>
        <taxon>Eukaryota</taxon>
        <taxon>Fungi</taxon>
        <taxon>Dikarya</taxon>
        <taxon>Basidiomycota</taxon>
        <taxon>Agaricomycotina</taxon>
        <taxon>Agaricomycetes</taxon>
        <taxon>Agaricomycetidae</taxon>
        <taxon>Agaricales</taxon>
        <taxon>Marasmiineae</taxon>
        <taxon>Physalacriaceae</taxon>
        <taxon>Armillaria</taxon>
    </lineage>
</organism>
<evidence type="ECO:0000313" key="2">
    <source>
        <dbReference type="EMBL" id="PBK80924.1"/>
    </source>
</evidence>
<dbReference type="STRING" id="47427.A0A2H3CHT9"/>
<name>A0A2H3CHT9_ARMGA</name>
<sequence length="196" mass="21706">MPTPASNTSHSKVAPHCHVSPQKAPKSRTTVQHKESTSQRHVRSTPALSQQHIRHPKPMAPASAHHVASPIIRSRTPPPSSDHKMDDLDDGLIDNDKNKVDDDDDGDGNGDNNDRTAKETVNESDDSSHSASEDVAVGKKHKRSRHKDRKLQKKKLANYETNAEKKAYIKDVCLSLRRYLPCAVELSLYGESNILA</sequence>
<accession>A0A2H3CHT9</accession>
<feature type="compositionally biased region" description="Basic and acidic residues" evidence="1">
    <location>
        <begin position="112"/>
        <end position="132"/>
    </location>
</feature>
<dbReference type="AlphaFoldDB" id="A0A2H3CHT9"/>
<gene>
    <name evidence="2" type="ORF">ARMGADRAFT_1091801</name>
</gene>
<reference evidence="3" key="1">
    <citation type="journal article" date="2017" name="Nat. Ecol. Evol.">
        <title>Genome expansion and lineage-specific genetic innovations in the forest pathogenic fungi Armillaria.</title>
        <authorList>
            <person name="Sipos G."/>
            <person name="Prasanna A.N."/>
            <person name="Walter M.C."/>
            <person name="O'Connor E."/>
            <person name="Balint B."/>
            <person name="Krizsan K."/>
            <person name="Kiss B."/>
            <person name="Hess J."/>
            <person name="Varga T."/>
            <person name="Slot J."/>
            <person name="Riley R."/>
            <person name="Boka B."/>
            <person name="Rigling D."/>
            <person name="Barry K."/>
            <person name="Lee J."/>
            <person name="Mihaltcheva S."/>
            <person name="LaButti K."/>
            <person name="Lipzen A."/>
            <person name="Waldron R."/>
            <person name="Moloney N.M."/>
            <person name="Sperisen C."/>
            <person name="Kredics L."/>
            <person name="Vagvoelgyi C."/>
            <person name="Patrignani A."/>
            <person name="Fitzpatrick D."/>
            <person name="Nagy I."/>
            <person name="Doyle S."/>
            <person name="Anderson J.B."/>
            <person name="Grigoriev I.V."/>
            <person name="Gueldener U."/>
            <person name="Muensterkoetter M."/>
            <person name="Nagy L.G."/>
        </authorList>
    </citation>
    <scope>NUCLEOTIDE SEQUENCE [LARGE SCALE GENOMIC DNA]</scope>
    <source>
        <strain evidence="3">Ar21-2</strain>
    </source>
</reference>
<dbReference type="InParanoid" id="A0A2H3CHT9"/>